<name>X1R654_9ZZZZ</name>
<dbReference type="EMBL" id="BARW01010417">
    <property type="protein sequence ID" value="GAI76023.1"/>
    <property type="molecule type" value="Genomic_DNA"/>
</dbReference>
<gene>
    <name evidence="2" type="ORF">S12H4_20523</name>
</gene>
<protein>
    <recommendedName>
        <fullName evidence="3">FmdB family transcriptional regulator</fullName>
    </recommendedName>
</protein>
<organism evidence="2">
    <name type="scientific">marine sediment metagenome</name>
    <dbReference type="NCBI Taxonomy" id="412755"/>
    <lineage>
        <taxon>unclassified sequences</taxon>
        <taxon>metagenomes</taxon>
        <taxon>ecological metagenomes</taxon>
    </lineage>
</organism>
<feature type="non-terminal residue" evidence="2">
    <location>
        <position position="1"/>
    </location>
</feature>
<reference evidence="2" key="1">
    <citation type="journal article" date="2014" name="Front. Microbiol.">
        <title>High frequency of phylogenetically diverse reductive dehalogenase-homologous genes in deep subseafloor sedimentary metagenomes.</title>
        <authorList>
            <person name="Kawai M."/>
            <person name="Futagami T."/>
            <person name="Toyoda A."/>
            <person name="Takaki Y."/>
            <person name="Nishi S."/>
            <person name="Hori S."/>
            <person name="Arai W."/>
            <person name="Tsubouchi T."/>
            <person name="Morono Y."/>
            <person name="Uchiyama I."/>
            <person name="Ito T."/>
            <person name="Fujiyama A."/>
            <person name="Inagaki F."/>
            <person name="Takami H."/>
        </authorList>
    </citation>
    <scope>NUCLEOTIDE SEQUENCE</scope>
    <source>
        <strain evidence="2">Expedition CK06-06</strain>
    </source>
</reference>
<comment type="caution">
    <text evidence="2">The sequence shown here is derived from an EMBL/GenBank/DDBJ whole genome shotgun (WGS) entry which is preliminary data.</text>
</comment>
<dbReference type="AlphaFoldDB" id="X1R654"/>
<sequence>QRFDEEPVAICPKCQEKARRVLHSIPVIFKRSGFYTTDNRKGGTVEKAEKRTPDKGKRKEK</sequence>
<feature type="compositionally biased region" description="Basic and acidic residues" evidence="1">
    <location>
        <begin position="38"/>
        <end position="61"/>
    </location>
</feature>
<accession>X1R654</accession>
<evidence type="ECO:0000256" key="1">
    <source>
        <dbReference type="SAM" id="MobiDB-lite"/>
    </source>
</evidence>
<feature type="region of interest" description="Disordered" evidence="1">
    <location>
        <begin position="35"/>
        <end position="61"/>
    </location>
</feature>
<evidence type="ECO:0008006" key="3">
    <source>
        <dbReference type="Google" id="ProtNLM"/>
    </source>
</evidence>
<evidence type="ECO:0000313" key="2">
    <source>
        <dbReference type="EMBL" id="GAI76023.1"/>
    </source>
</evidence>
<proteinExistence type="predicted"/>